<evidence type="ECO:0000256" key="5">
    <source>
        <dbReference type="ARBA" id="ARBA00022485"/>
    </source>
</evidence>
<keyword evidence="13" id="KW-0326">Glycosidase</keyword>
<sequence>MSWDARQRAMLEAMGLKVWAATPPAAIEAEAEAEADVAVAAAPVAGPAPAITKAAALPAPPAAPMRPPAAPAAPIIPASSDERGRAIAAMDWEALRASVAGCRACGLCESRRNTVFGVGNERAHWMVVGEAPGENEDLQGEPFVGQAGKLLDSMLRALGLGRGEGPAEQQVYIANTLKCRPPRNRNPEPQELAQCEPYLDRQIALIQPRIILAMGRFAVQSLLRSSEPIGRLRGRVHEYQGVPLIVTYHPAYLLRNLADKARAWEDLCLARATLQARP</sequence>
<dbReference type="PANTHER" id="PTHR33693:SF1">
    <property type="entry name" value="TYPE-4 URACIL-DNA GLYCOSYLASE"/>
    <property type="match status" value="1"/>
</dbReference>
<dbReference type="CDD" id="cd10030">
    <property type="entry name" value="UDG-F4_TTUDGA_SPO1dp_like"/>
    <property type="match status" value="1"/>
</dbReference>
<keyword evidence="6" id="KW-0479">Metal-binding</keyword>
<dbReference type="InterPro" id="IPR036895">
    <property type="entry name" value="Uracil-DNA_glycosylase-like_sf"/>
</dbReference>
<dbReference type="Gene3D" id="3.40.470.10">
    <property type="entry name" value="Uracil-DNA glycosylase-like domain"/>
    <property type="match status" value="1"/>
</dbReference>
<comment type="caution">
    <text evidence="13">The sequence shown here is derived from an EMBL/GenBank/DDBJ whole genome shotgun (WGS) entry which is preliminary data.</text>
</comment>
<dbReference type="EC" id="3.2.2.27" evidence="3"/>
<dbReference type="Proteomes" id="UP001228044">
    <property type="component" value="Unassembled WGS sequence"/>
</dbReference>
<gene>
    <name evidence="13" type="ORF">QWJ38_13880</name>
</gene>
<evidence type="ECO:0000256" key="4">
    <source>
        <dbReference type="ARBA" id="ARBA00019403"/>
    </source>
</evidence>
<evidence type="ECO:0000256" key="6">
    <source>
        <dbReference type="ARBA" id="ARBA00022723"/>
    </source>
</evidence>
<dbReference type="RefSeq" id="WP_290359676.1">
    <property type="nucleotide sequence ID" value="NZ_JAUHHC010000003.1"/>
</dbReference>
<dbReference type="InterPro" id="IPR051536">
    <property type="entry name" value="UDG_Type-4/5"/>
</dbReference>
<evidence type="ECO:0000256" key="3">
    <source>
        <dbReference type="ARBA" id="ARBA00012030"/>
    </source>
</evidence>
<keyword evidence="10" id="KW-0411">Iron-sulfur</keyword>
<keyword evidence="9" id="KW-0408">Iron</keyword>
<proteinExistence type="inferred from homology"/>
<organism evidence="13 14">
    <name type="scientific">Roseateles violae</name>
    <dbReference type="NCBI Taxonomy" id="3058042"/>
    <lineage>
        <taxon>Bacteria</taxon>
        <taxon>Pseudomonadati</taxon>
        <taxon>Pseudomonadota</taxon>
        <taxon>Betaproteobacteria</taxon>
        <taxon>Burkholderiales</taxon>
        <taxon>Sphaerotilaceae</taxon>
        <taxon>Roseateles</taxon>
    </lineage>
</organism>
<name>A0ABT8DWQ6_9BURK</name>
<evidence type="ECO:0000256" key="2">
    <source>
        <dbReference type="ARBA" id="ARBA00006521"/>
    </source>
</evidence>
<evidence type="ECO:0000256" key="1">
    <source>
        <dbReference type="ARBA" id="ARBA00001400"/>
    </source>
</evidence>
<keyword evidence="7" id="KW-0227">DNA damage</keyword>
<dbReference type="EMBL" id="JAUHHC010000003">
    <property type="protein sequence ID" value="MDN3921379.1"/>
    <property type="molecule type" value="Genomic_DNA"/>
</dbReference>
<protein>
    <recommendedName>
        <fullName evidence="4">Type-4 uracil-DNA glycosylase</fullName>
        <ecNumber evidence="3">3.2.2.27</ecNumber>
    </recommendedName>
</protein>
<comment type="catalytic activity">
    <reaction evidence="1">
        <text>Hydrolyzes single-stranded DNA or mismatched double-stranded DNA and polynucleotides, releasing free uracil.</text>
        <dbReference type="EC" id="3.2.2.27"/>
    </reaction>
</comment>
<evidence type="ECO:0000256" key="10">
    <source>
        <dbReference type="ARBA" id="ARBA00023014"/>
    </source>
</evidence>
<evidence type="ECO:0000313" key="13">
    <source>
        <dbReference type="EMBL" id="MDN3921379.1"/>
    </source>
</evidence>
<evidence type="ECO:0000256" key="8">
    <source>
        <dbReference type="ARBA" id="ARBA00022801"/>
    </source>
</evidence>
<dbReference type="InterPro" id="IPR005122">
    <property type="entry name" value="Uracil-DNA_glycosylase-like"/>
</dbReference>
<evidence type="ECO:0000313" key="14">
    <source>
        <dbReference type="Proteomes" id="UP001228044"/>
    </source>
</evidence>
<dbReference type="Pfam" id="PF03167">
    <property type="entry name" value="UDG"/>
    <property type="match status" value="1"/>
</dbReference>
<dbReference type="SMART" id="SM00987">
    <property type="entry name" value="UreE_C"/>
    <property type="match status" value="1"/>
</dbReference>
<feature type="domain" description="Uracil-DNA glycosylase-like" evidence="12">
    <location>
        <begin position="116"/>
        <end position="268"/>
    </location>
</feature>
<keyword evidence="5" id="KW-0004">4Fe-4S</keyword>
<keyword evidence="14" id="KW-1185">Reference proteome</keyword>
<accession>A0ABT8DWQ6</accession>
<evidence type="ECO:0000256" key="7">
    <source>
        <dbReference type="ARBA" id="ARBA00022763"/>
    </source>
</evidence>
<evidence type="ECO:0000256" key="11">
    <source>
        <dbReference type="ARBA" id="ARBA00023204"/>
    </source>
</evidence>
<evidence type="ECO:0000256" key="9">
    <source>
        <dbReference type="ARBA" id="ARBA00023004"/>
    </source>
</evidence>
<dbReference type="InterPro" id="IPR005273">
    <property type="entry name" value="Ura-DNA_glyco_family4"/>
</dbReference>
<reference evidence="13 14" key="1">
    <citation type="submission" date="2023-06" db="EMBL/GenBank/DDBJ databases">
        <title>Pelomonas sp. PFR6 16S ribosomal RNA gene Genome sequencing and assembly.</title>
        <authorList>
            <person name="Woo H."/>
        </authorList>
    </citation>
    <scope>NUCLEOTIDE SEQUENCE [LARGE SCALE GENOMIC DNA]</scope>
    <source>
        <strain evidence="13 14">PFR6</strain>
    </source>
</reference>
<evidence type="ECO:0000259" key="12">
    <source>
        <dbReference type="SMART" id="SM00986"/>
    </source>
</evidence>
<dbReference type="PANTHER" id="PTHR33693">
    <property type="entry name" value="TYPE-5 URACIL-DNA GLYCOSYLASE"/>
    <property type="match status" value="1"/>
</dbReference>
<keyword evidence="11" id="KW-0234">DNA repair</keyword>
<dbReference type="GO" id="GO:0004844">
    <property type="term" value="F:uracil DNA N-glycosylase activity"/>
    <property type="evidence" value="ECO:0007669"/>
    <property type="project" value="UniProtKB-EC"/>
</dbReference>
<comment type="similarity">
    <text evidence="2">Belongs to the uracil-DNA glycosylase (UDG) superfamily. Type 4 (UDGa) family.</text>
</comment>
<keyword evidence="8 13" id="KW-0378">Hydrolase</keyword>
<dbReference type="NCBIfam" id="TIGR00758">
    <property type="entry name" value="UDG_fam4"/>
    <property type="match status" value="1"/>
</dbReference>
<dbReference type="SMART" id="SM00986">
    <property type="entry name" value="UDG"/>
    <property type="match status" value="1"/>
</dbReference>
<dbReference type="SUPFAM" id="SSF52141">
    <property type="entry name" value="Uracil-DNA glycosylase-like"/>
    <property type="match status" value="1"/>
</dbReference>